<dbReference type="InterPro" id="IPR029058">
    <property type="entry name" value="AB_hydrolase_fold"/>
</dbReference>
<dbReference type="Gene3D" id="2.130.10.120">
    <property type="entry name" value="Prolyl oligopeptidase, N-terminal domain"/>
    <property type="match status" value="1"/>
</dbReference>
<feature type="domain" description="Peptidase S9 prolyl oligopeptidase catalytic" evidence="4">
    <location>
        <begin position="486"/>
        <end position="687"/>
    </location>
</feature>
<evidence type="ECO:0000256" key="3">
    <source>
        <dbReference type="ARBA" id="ARBA00022825"/>
    </source>
</evidence>
<evidence type="ECO:0000313" key="7">
    <source>
        <dbReference type="Proteomes" id="UP000613266"/>
    </source>
</evidence>
<accession>A0A931J7C3</accession>
<proteinExistence type="predicted"/>
<dbReference type="SUPFAM" id="SSF50993">
    <property type="entry name" value="Peptidase/esterase 'gauge' domain"/>
    <property type="match status" value="1"/>
</dbReference>
<dbReference type="InterPro" id="IPR051167">
    <property type="entry name" value="Prolyl_oligopep/macrocyclase"/>
</dbReference>
<dbReference type="Pfam" id="PF00326">
    <property type="entry name" value="Peptidase_S9"/>
    <property type="match status" value="1"/>
</dbReference>
<dbReference type="AlphaFoldDB" id="A0A931J7C3"/>
<dbReference type="GO" id="GO:0005829">
    <property type="term" value="C:cytosol"/>
    <property type="evidence" value="ECO:0007669"/>
    <property type="project" value="TreeGrafter"/>
</dbReference>
<dbReference type="GO" id="GO:0070012">
    <property type="term" value="F:oligopeptidase activity"/>
    <property type="evidence" value="ECO:0007669"/>
    <property type="project" value="TreeGrafter"/>
</dbReference>
<dbReference type="InterPro" id="IPR001375">
    <property type="entry name" value="Peptidase_S9_cat"/>
</dbReference>
<dbReference type="GO" id="GO:0004252">
    <property type="term" value="F:serine-type endopeptidase activity"/>
    <property type="evidence" value="ECO:0007669"/>
    <property type="project" value="InterPro"/>
</dbReference>
<keyword evidence="3" id="KW-0720">Serine protease</keyword>
<dbReference type="GO" id="GO:0006508">
    <property type="term" value="P:proteolysis"/>
    <property type="evidence" value="ECO:0007669"/>
    <property type="project" value="UniProtKB-KW"/>
</dbReference>
<keyword evidence="2" id="KW-0378">Hydrolase</keyword>
<evidence type="ECO:0000259" key="4">
    <source>
        <dbReference type="Pfam" id="PF00326"/>
    </source>
</evidence>
<evidence type="ECO:0000256" key="2">
    <source>
        <dbReference type="ARBA" id="ARBA00022801"/>
    </source>
</evidence>
<evidence type="ECO:0000259" key="5">
    <source>
        <dbReference type="Pfam" id="PF02897"/>
    </source>
</evidence>
<dbReference type="Gene3D" id="3.40.50.1820">
    <property type="entry name" value="alpha/beta hydrolase"/>
    <property type="match status" value="1"/>
</dbReference>
<dbReference type="PANTHER" id="PTHR42881:SF13">
    <property type="entry name" value="PROLYL ENDOPEPTIDASE"/>
    <property type="match status" value="1"/>
</dbReference>
<feature type="domain" description="Peptidase S9A N-terminal" evidence="5">
    <location>
        <begin position="19"/>
        <end position="407"/>
    </location>
</feature>
<keyword evidence="7" id="KW-1185">Reference proteome</keyword>
<organism evidence="6 7">
    <name type="scientific">Inhella proteolytica</name>
    <dbReference type="NCBI Taxonomy" id="2795029"/>
    <lineage>
        <taxon>Bacteria</taxon>
        <taxon>Pseudomonadati</taxon>
        <taxon>Pseudomonadota</taxon>
        <taxon>Betaproteobacteria</taxon>
        <taxon>Burkholderiales</taxon>
        <taxon>Sphaerotilaceae</taxon>
        <taxon>Inhella</taxon>
    </lineage>
</organism>
<evidence type="ECO:0000313" key="6">
    <source>
        <dbReference type="EMBL" id="MBH9579581.1"/>
    </source>
</evidence>
<keyword evidence="1" id="KW-0645">Protease</keyword>
<dbReference type="InterPro" id="IPR023302">
    <property type="entry name" value="Pept_S9A_N"/>
</dbReference>
<dbReference type="Pfam" id="PF02897">
    <property type="entry name" value="Peptidase_S9_N"/>
    <property type="match status" value="1"/>
</dbReference>
<reference evidence="6" key="1">
    <citation type="submission" date="2020-12" db="EMBL/GenBank/DDBJ databases">
        <title>The genome sequence of Inhella sp. 1Y17.</title>
        <authorList>
            <person name="Liu Y."/>
        </authorList>
    </citation>
    <scope>NUCLEOTIDE SEQUENCE</scope>
    <source>
        <strain evidence="6">1Y17</strain>
    </source>
</reference>
<name>A0A931J7C3_9BURK</name>
<dbReference type="PRINTS" id="PR00862">
    <property type="entry name" value="PROLIGOPTASE"/>
</dbReference>
<protein>
    <submittedName>
        <fullName evidence="6">S9 family peptidase</fullName>
    </submittedName>
</protein>
<comment type="caution">
    <text evidence="6">The sequence shown here is derived from an EMBL/GenBank/DDBJ whole genome shotgun (WGS) entry which is preliminary data.</text>
</comment>
<dbReference type="InterPro" id="IPR002470">
    <property type="entry name" value="Peptidase_S9A"/>
</dbReference>
<dbReference type="RefSeq" id="WP_198113529.1">
    <property type="nucleotide sequence ID" value="NZ_JAEDAK010000026.1"/>
</dbReference>
<gene>
    <name evidence="6" type="ORF">I7X39_22015</name>
</gene>
<dbReference type="PANTHER" id="PTHR42881">
    <property type="entry name" value="PROLYL ENDOPEPTIDASE"/>
    <property type="match status" value="1"/>
</dbReference>
<dbReference type="EMBL" id="JAEDAK010000026">
    <property type="protein sequence ID" value="MBH9579581.1"/>
    <property type="molecule type" value="Genomic_DNA"/>
</dbReference>
<sequence length="690" mass="76298">MSALLALAASAGAAPADSNAPDPYLWLEAVTGADVDPWVARQRQQAEGALQALPVYPQLQREIQEVLDSPSRIPAVQQLGDGQLYNFWRDAAHPRGVWRRTSLANFQRTQPEWETVLDLDQLAQQEGESWVWQGVSCLAPKDRRCLVSLSRGGTDARVVREFDTGTRAFVAGGFVLPEAKGGLSWVDGNHVAVYTDFGPGTLTESGYPRQLKLWQRGQALDQAKPLLEIPPSDMSLWTWTDSGPEGSRVVVERRRGFFDGEQYLLERGKLREIPKPLDATVTPFGDQLLIELRSDWQVGGRSFKAGSLLATPLAAFMAGQGKDFQLLFEPHERSGLQSVTRTRDALLLVHMDEVRQQLSEWRRERGRWVQRRIETPAFASLWVSPLAGRSSNAYLLTQSSFLQPSTLELGEAGRSARQTLKTLPAFFDAAGLQVQQLHATSKDGTRVPYFVVGAQAANGPRPTLLYGYGGFEISMRPNYSGITGRAWLARGGQYVLANIRGGGEFGPRWHQSAQKAGRQRSYDDFIAVAEDLQRRGLTTPKQLGILGGSLGGMLVQVAMQQRPELFGAVVSQVPLSDMKRYHRLLAGASWMAEYGDPDQPSDWEVIGAYSPYHNSKPDARYPPILYTSSTRDDRVHPAHARKMVALMQSQGHKVLYWENGEGGHAGAANNAQAAAMWALSYSFLIDTLMK</sequence>
<evidence type="ECO:0000256" key="1">
    <source>
        <dbReference type="ARBA" id="ARBA00022670"/>
    </source>
</evidence>
<dbReference type="Proteomes" id="UP000613266">
    <property type="component" value="Unassembled WGS sequence"/>
</dbReference>
<dbReference type="SUPFAM" id="SSF53474">
    <property type="entry name" value="alpha/beta-Hydrolases"/>
    <property type="match status" value="1"/>
</dbReference>